<evidence type="ECO:0000313" key="1">
    <source>
        <dbReference type="EMBL" id="MET4580019.1"/>
    </source>
</evidence>
<dbReference type="EMBL" id="JBEPSH010000013">
    <property type="protein sequence ID" value="MET4580019.1"/>
    <property type="molecule type" value="Genomic_DNA"/>
</dbReference>
<reference evidence="1 2" key="1">
    <citation type="submission" date="2024-06" db="EMBL/GenBank/DDBJ databases">
        <title>Sorghum-associated microbial communities from plants grown in Nebraska, USA.</title>
        <authorList>
            <person name="Schachtman D."/>
        </authorList>
    </citation>
    <scope>NUCLEOTIDE SEQUENCE [LARGE SCALE GENOMIC DNA]</scope>
    <source>
        <strain evidence="1 2">2709</strain>
    </source>
</reference>
<dbReference type="InterPro" id="IPR010282">
    <property type="entry name" value="Uncharacterised_HutD/Ves"/>
</dbReference>
<comment type="caution">
    <text evidence="1">The sequence shown here is derived from an EMBL/GenBank/DDBJ whole genome shotgun (WGS) entry which is preliminary data.</text>
</comment>
<name>A0ABV2QG71_9BURK</name>
<accession>A0ABV2QG71</accession>
<dbReference type="Pfam" id="PF05962">
    <property type="entry name" value="HutD"/>
    <property type="match status" value="1"/>
</dbReference>
<keyword evidence="2" id="KW-1185">Reference proteome</keyword>
<dbReference type="InterPro" id="IPR014710">
    <property type="entry name" value="RmlC-like_jellyroll"/>
</dbReference>
<dbReference type="CDD" id="cd20293">
    <property type="entry name" value="cupin_HutD_N"/>
    <property type="match status" value="1"/>
</dbReference>
<sequence>MPPEPIFQRFDVAQIPDMPWKNKGGQTREIATWPPGADMDGFDWRISIASIDADGPFSVFEDVDRIITLLDGDGVHLSGRGIDHDLTIALEPFEFSGDASIDCRLKGQSSRDFNVMTRRSRLKAELQVIRGATELPCTPYGLLLAQSGHWQAGDQSLLPGQGLWWASAPAQWSLKTSDPNAAMLAVQWRAAP</sequence>
<organism evidence="1 2">
    <name type="scientific">Ottowia thiooxydans</name>
    <dbReference type="NCBI Taxonomy" id="219182"/>
    <lineage>
        <taxon>Bacteria</taxon>
        <taxon>Pseudomonadati</taxon>
        <taxon>Pseudomonadota</taxon>
        <taxon>Betaproteobacteria</taxon>
        <taxon>Burkholderiales</taxon>
        <taxon>Comamonadaceae</taxon>
        <taxon>Ottowia</taxon>
    </lineage>
</organism>
<dbReference type="Proteomes" id="UP001549320">
    <property type="component" value="Unassembled WGS sequence"/>
</dbReference>
<proteinExistence type="predicted"/>
<dbReference type="InterPro" id="IPR011051">
    <property type="entry name" value="RmlC_Cupin_sf"/>
</dbReference>
<dbReference type="PANTHER" id="PTHR37943:SF1">
    <property type="entry name" value="PROTEIN VES"/>
    <property type="match status" value="1"/>
</dbReference>
<dbReference type="RefSeq" id="WP_354448625.1">
    <property type="nucleotide sequence ID" value="NZ_JBEPSH010000013.1"/>
</dbReference>
<dbReference type="SUPFAM" id="SSF51182">
    <property type="entry name" value="RmlC-like cupins"/>
    <property type="match status" value="1"/>
</dbReference>
<evidence type="ECO:0000313" key="2">
    <source>
        <dbReference type="Proteomes" id="UP001549320"/>
    </source>
</evidence>
<gene>
    <name evidence="1" type="ORF">ABIE13_005157</name>
</gene>
<dbReference type="Gene3D" id="2.60.120.10">
    <property type="entry name" value="Jelly Rolls"/>
    <property type="match status" value="1"/>
</dbReference>
<dbReference type="PANTHER" id="PTHR37943">
    <property type="entry name" value="PROTEIN VES"/>
    <property type="match status" value="1"/>
</dbReference>
<protein>
    <submittedName>
        <fullName evidence="1">Environmental stress-induced protein Ves</fullName>
    </submittedName>
</protein>